<dbReference type="Pfam" id="PF13406">
    <property type="entry name" value="SLT_2"/>
    <property type="match status" value="1"/>
</dbReference>
<dbReference type="EMBL" id="FQYO01000003">
    <property type="protein sequence ID" value="SHI84265.1"/>
    <property type="molecule type" value="Genomic_DNA"/>
</dbReference>
<dbReference type="Gene3D" id="1.10.101.10">
    <property type="entry name" value="PGBD-like superfamily/PGBD"/>
    <property type="match status" value="1"/>
</dbReference>
<organism evidence="4 5">
    <name type="scientific">Wenxinia saemankumensis</name>
    <dbReference type="NCBI Taxonomy" id="1447782"/>
    <lineage>
        <taxon>Bacteria</taxon>
        <taxon>Pseudomonadati</taxon>
        <taxon>Pseudomonadota</taxon>
        <taxon>Alphaproteobacteria</taxon>
        <taxon>Rhodobacterales</taxon>
        <taxon>Roseobacteraceae</taxon>
        <taxon>Wenxinia</taxon>
    </lineage>
</organism>
<keyword evidence="5" id="KW-1185">Reference proteome</keyword>
<keyword evidence="1" id="KW-0732">Signal</keyword>
<dbReference type="Pfam" id="PF01471">
    <property type="entry name" value="PG_binding_1"/>
    <property type="match status" value="1"/>
</dbReference>
<dbReference type="InterPro" id="IPR036365">
    <property type="entry name" value="PGBD-like_sf"/>
</dbReference>
<dbReference type="SUPFAM" id="SSF47090">
    <property type="entry name" value="PGBD-like"/>
    <property type="match status" value="1"/>
</dbReference>
<feature type="chain" id="PRO_5013246161" evidence="1">
    <location>
        <begin position="21"/>
        <end position="397"/>
    </location>
</feature>
<dbReference type="STRING" id="1447782.SAMN05444417_1977"/>
<feature type="domain" description="Peptidoglycan binding-like" evidence="2">
    <location>
        <begin position="341"/>
        <end position="397"/>
    </location>
</feature>
<dbReference type="InterPro" id="IPR031304">
    <property type="entry name" value="SLT_2"/>
</dbReference>
<dbReference type="RefSeq" id="WP_073329308.1">
    <property type="nucleotide sequence ID" value="NZ_FQYO01000003.1"/>
</dbReference>
<evidence type="ECO:0000259" key="2">
    <source>
        <dbReference type="Pfam" id="PF01471"/>
    </source>
</evidence>
<feature type="domain" description="Transglycosylase SLT" evidence="3">
    <location>
        <begin position="30"/>
        <end position="322"/>
    </location>
</feature>
<dbReference type="GO" id="GO:0008933">
    <property type="term" value="F:peptidoglycan lytic transglycosylase activity"/>
    <property type="evidence" value="ECO:0007669"/>
    <property type="project" value="TreeGrafter"/>
</dbReference>
<gene>
    <name evidence="4" type="ORF">SAMN05444417_1977</name>
</gene>
<dbReference type="InterPro" id="IPR036366">
    <property type="entry name" value="PGBDSf"/>
</dbReference>
<dbReference type="PANTHER" id="PTHR30163:SF8">
    <property type="entry name" value="LYTIC MUREIN TRANSGLYCOSYLASE"/>
    <property type="match status" value="1"/>
</dbReference>
<dbReference type="Gene3D" id="1.10.8.350">
    <property type="entry name" value="Bacterial muramidase"/>
    <property type="match status" value="1"/>
</dbReference>
<dbReference type="InterPro" id="IPR023346">
    <property type="entry name" value="Lysozyme-like_dom_sf"/>
</dbReference>
<dbReference type="Gene3D" id="1.10.530.10">
    <property type="match status" value="1"/>
</dbReference>
<evidence type="ECO:0000256" key="1">
    <source>
        <dbReference type="SAM" id="SignalP"/>
    </source>
</evidence>
<dbReference type="InterPro" id="IPR011970">
    <property type="entry name" value="MltB_2"/>
</dbReference>
<evidence type="ECO:0000313" key="4">
    <source>
        <dbReference type="EMBL" id="SHI84265.1"/>
    </source>
</evidence>
<dbReference type="Proteomes" id="UP000184292">
    <property type="component" value="Unassembled WGS sequence"/>
</dbReference>
<proteinExistence type="predicted"/>
<dbReference type="SUPFAM" id="SSF53955">
    <property type="entry name" value="Lysozyme-like"/>
    <property type="match status" value="1"/>
</dbReference>
<evidence type="ECO:0000259" key="3">
    <source>
        <dbReference type="Pfam" id="PF13406"/>
    </source>
</evidence>
<dbReference type="NCBIfam" id="TIGR02283">
    <property type="entry name" value="MltB_2"/>
    <property type="match status" value="1"/>
</dbReference>
<name>A0A1M6EFM4_9RHOB</name>
<evidence type="ECO:0000313" key="5">
    <source>
        <dbReference type="Proteomes" id="UP000184292"/>
    </source>
</evidence>
<dbReference type="GO" id="GO:0009253">
    <property type="term" value="P:peptidoglycan catabolic process"/>
    <property type="evidence" value="ECO:0007669"/>
    <property type="project" value="TreeGrafter"/>
</dbReference>
<dbReference type="PANTHER" id="PTHR30163">
    <property type="entry name" value="MEMBRANE-BOUND LYTIC MUREIN TRANSGLYCOSYLASE B"/>
    <property type="match status" value="1"/>
</dbReference>
<accession>A0A1M6EFM4</accession>
<reference evidence="4 5" key="1">
    <citation type="submission" date="2016-11" db="EMBL/GenBank/DDBJ databases">
        <authorList>
            <person name="Jaros S."/>
            <person name="Januszkiewicz K."/>
            <person name="Wedrychowicz H."/>
        </authorList>
    </citation>
    <scope>NUCLEOTIDE SEQUENCE [LARGE SCALE GENOMIC DNA]</scope>
    <source>
        <strain evidence="4 5">DSM 100565</strain>
    </source>
</reference>
<sequence>MRRAAPLALLAALGAAPLAAQDSAPCGGDFGTFLQGVEAEAVASGIDPATASAFVAGLGPDPEVIAADRRQGVFQLDFLTFSRRLISQDRIDRGRAMADRHATTFDRIEAEYGVPRGVLLAFWAFETDYGAVQGDFGTLDALATLAHDCRRPELFRPQLVAAAELFAMGEIDHATTGAWAGEIGQVQMLPADILENGRDGDGDGRIDLKGSAPDALMSGGAMLQALGWRADEPWLVEVTVPDGLDWASTGLNHPRPVANWAAAGVAARDGALPGGGPGTGLEARLLLPQGRNGPAFLAYPNFDVYFEWNQSFVYVTTAAYFATRLMGAPIYLAGDPDPGLSGEQMIALQEKLVARGHDVGGVDGILGERTREAVQVEQQRLGLPADAWPTPALLGAL</sequence>
<dbReference type="OrthoDB" id="9808544at2"/>
<protein>
    <submittedName>
        <fullName evidence="4">Lytic murein transglycosylase</fullName>
    </submittedName>
</protein>
<feature type="signal peptide" evidence="1">
    <location>
        <begin position="1"/>
        <end position="20"/>
    </location>
</feature>
<dbReference type="InterPro" id="IPR043426">
    <property type="entry name" value="MltB-like"/>
</dbReference>
<dbReference type="InterPro" id="IPR002477">
    <property type="entry name" value="Peptidoglycan-bd-like"/>
</dbReference>
<dbReference type="AlphaFoldDB" id="A0A1M6EFM4"/>